<comment type="caution">
    <text evidence="1">The sequence shown here is derived from an EMBL/GenBank/DDBJ whole genome shotgun (WGS) entry which is preliminary data.</text>
</comment>
<sequence length="432" mass="47567">MGCAGSKSCTNQIAFGERGGEIEAAGGGGDKAFVPANAIDMGPLGFGVLPSVKTFLRDVLMTKFLTDLYNKELDTMKKSGGIKSWSAVAHCALSKSSMNVAMPDMSCEYWNCYIPADSAPVFELTFPKWAVYCALTLYDCHGLPLSSMNSREVDCLNVGTSGSQWERAATETTSIKKKGDLCVINLMKGVDHSGPVCALFRVYRPSSHSICPDDELPKTYFIKRKEAKGFDFSDSTGGASLEEIKPAKTIDAFNTGKRIETTFCALIQRHMKPLKGRQLGTQFFHPNSVAGLFVNANATYVIAFKPPTKTCIRMKTKVPKQQSWRCYYGVMAIEYESTNTLSSKTFEELGGWGTGIVVYAAQNEEAAAKHGYDKRDKTHHLLTWKERKGACGLVLRYLHYFEDGAMEERSNLIAMNGGSWEGIEGIGKLEYF</sequence>
<name>A0A9W7BNB4_9STRA</name>
<organism evidence="1 2">
    <name type="scientific">Triparma strigata</name>
    <dbReference type="NCBI Taxonomy" id="1606541"/>
    <lineage>
        <taxon>Eukaryota</taxon>
        <taxon>Sar</taxon>
        <taxon>Stramenopiles</taxon>
        <taxon>Ochrophyta</taxon>
        <taxon>Bolidophyceae</taxon>
        <taxon>Parmales</taxon>
        <taxon>Triparmaceae</taxon>
        <taxon>Triparma</taxon>
    </lineage>
</organism>
<proteinExistence type="predicted"/>
<dbReference type="Proteomes" id="UP001165085">
    <property type="component" value="Unassembled WGS sequence"/>
</dbReference>
<dbReference type="OrthoDB" id="187156at2759"/>
<dbReference type="AlphaFoldDB" id="A0A9W7BNB4"/>
<evidence type="ECO:0000313" key="2">
    <source>
        <dbReference type="Proteomes" id="UP001165085"/>
    </source>
</evidence>
<gene>
    <name evidence="1" type="ORF">TrST_g960</name>
</gene>
<evidence type="ECO:0000313" key="1">
    <source>
        <dbReference type="EMBL" id="GMH89335.1"/>
    </source>
</evidence>
<keyword evidence="2" id="KW-1185">Reference proteome</keyword>
<dbReference type="EMBL" id="BRXY01000355">
    <property type="protein sequence ID" value="GMH89335.1"/>
    <property type="molecule type" value="Genomic_DNA"/>
</dbReference>
<accession>A0A9W7BNB4</accession>
<protein>
    <submittedName>
        <fullName evidence="1">Uncharacterized protein</fullName>
    </submittedName>
</protein>
<reference evidence="2" key="1">
    <citation type="journal article" date="2023" name="Commun. Biol.">
        <title>Genome analysis of Parmales, the sister group of diatoms, reveals the evolutionary specialization of diatoms from phago-mixotrophs to photoautotrophs.</title>
        <authorList>
            <person name="Ban H."/>
            <person name="Sato S."/>
            <person name="Yoshikawa S."/>
            <person name="Yamada K."/>
            <person name="Nakamura Y."/>
            <person name="Ichinomiya M."/>
            <person name="Sato N."/>
            <person name="Blanc-Mathieu R."/>
            <person name="Endo H."/>
            <person name="Kuwata A."/>
            <person name="Ogata H."/>
        </authorList>
    </citation>
    <scope>NUCLEOTIDE SEQUENCE [LARGE SCALE GENOMIC DNA]</scope>
    <source>
        <strain evidence="2">NIES 3701</strain>
    </source>
</reference>